<keyword evidence="2" id="KW-1185">Reference proteome</keyword>
<sequence>MIKGSTHRGLLLNFQNFYHSISIGKENPLPSQLCYERLWEV</sequence>
<evidence type="ECO:0000313" key="1">
    <source>
        <dbReference type="EMBL" id="MBA0556514.1"/>
    </source>
</evidence>
<protein>
    <submittedName>
        <fullName evidence="1">Uncharacterized protein</fullName>
    </submittedName>
</protein>
<gene>
    <name evidence="1" type="ORF">Golob_026604</name>
</gene>
<dbReference type="AlphaFoldDB" id="A0A7J8LVP6"/>
<dbReference type="Proteomes" id="UP000593572">
    <property type="component" value="Unassembled WGS sequence"/>
</dbReference>
<name>A0A7J8LVP6_9ROSI</name>
<accession>A0A7J8LVP6</accession>
<proteinExistence type="predicted"/>
<comment type="caution">
    <text evidence="1">The sequence shown here is derived from an EMBL/GenBank/DDBJ whole genome shotgun (WGS) entry which is preliminary data.</text>
</comment>
<reference evidence="1 2" key="1">
    <citation type="journal article" date="2019" name="Genome Biol. Evol.">
        <title>Insights into the evolution of the New World diploid cottons (Gossypium, subgenus Houzingenia) based on genome sequencing.</title>
        <authorList>
            <person name="Grover C.E."/>
            <person name="Arick M.A. 2nd"/>
            <person name="Thrash A."/>
            <person name="Conover J.L."/>
            <person name="Sanders W.S."/>
            <person name="Peterson D.G."/>
            <person name="Frelichowski J.E."/>
            <person name="Scheffler J.A."/>
            <person name="Scheffler B.E."/>
            <person name="Wendel J.F."/>
        </authorList>
    </citation>
    <scope>NUCLEOTIDE SEQUENCE [LARGE SCALE GENOMIC DNA]</scope>
    <source>
        <strain evidence="1">157</strain>
        <tissue evidence="1">Leaf</tissue>
    </source>
</reference>
<organism evidence="1 2">
    <name type="scientific">Gossypium lobatum</name>
    <dbReference type="NCBI Taxonomy" id="34289"/>
    <lineage>
        <taxon>Eukaryota</taxon>
        <taxon>Viridiplantae</taxon>
        <taxon>Streptophyta</taxon>
        <taxon>Embryophyta</taxon>
        <taxon>Tracheophyta</taxon>
        <taxon>Spermatophyta</taxon>
        <taxon>Magnoliopsida</taxon>
        <taxon>eudicotyledons</taxon>
        <taxon>Gunneridae</taxon>
        <taxon>Pentapetalae</taxon>
        <taxon>rosids</taxon>
        <taxon>malvids</taxon>
        <taxon>Malvales</taxon>
        <taxon>Malvaceae</taxon>
        <taxon>Malvoideae</taxon>
        <taxon>Gossypium</taxon>
    </lineage>
</organism>
<dbReference type="EMBL" id="JABEZX010000005">
    <property type="protein sequence ID" value="MBA0556514.1"/>
    <property type="molecule type" value="Genomic_DNA"/>
</dbReference>
<feature type="non-terminal residue" evidence="1">
    <location>
        <position position="41"/>
    </location>
</feature>
<evidence type="ECO:0000313" key="2">
    <source>
        <dbReference type="Proteomes" id="UP000593572"/>
    </source>
</evidence>